<evidence type="ECO:0008006" key="4">
    <source>
        <dbReference type="Google" id="ProtNLM"/>
    </source>
</evidence>
<reference evidence="3" key="1">
    <citation type="journal article" date="2014" name="Front. Microbiol.">
        <title>High frequency of phylogenetically diverse reductive dehalogenase-homologous genes in deep subseafloor sedimentary metagenomes.</title>
        <authorList>
            <person name="Kawai M."/>
            <person name="Futagami T."/>
            <person name="Toyoda A."/>
            <person name="Takaki Y."/>
            <person name="Nishi S."/>
            <person name="Hori S."/>
            <person name="Arai W."/>
            <person name="Tsubouchi T."/>
            <person name="Morono Y."/>
            <person name="Uchiyama I."/>
            <person name="Ito T."/>
            <person name="Fujiyama A."/>
            <person name="Inagaki F."/>
            <person name="Takami H."/>
        </authorList>
    </citation>
    <scope>NUCLEOTIDE SEQUENCE</scope>
    <source>
        <strain evidence="3">Expedition CK06-06</strain>
    </source>
</reference>
<dbReference type="PANTHER" id="PTHR30592">
    <property type="entry name" value="FORMATE DEHYDROGENASE"/>
    <property type="match status" value="1"/>
</dbReference>
<gene>
    <name evidence="3" type="ORF">S06H3_46390</name>
</gene>
<comment type="caution">
    <text evidence="3">The sequence shown here is derived from an EMBL/GenBank/DDBJ whole genome shotgun (WGS) entry which is preliminary data.</text>
</comment>
<dbReference type="InterPro" id="IPR003786">
    <property type="entry name" value="FdhD"/>
</dbReference>
<name>X1PDJ2_9ZZZZ</name>
<evidence type="ECO:0000256" key="2">
    <source>
        <dbReference type="ARBA" id="ARBA00023150"/>
    </source>
</evidence>
<dbReference type="AlphaFoldDB" id="X1PDJ2"/>
<dbReference type="GO" id="GO:0006777">
    <property type="term" value="P:Mo-molybdopterin cofactor biosynthetic process"/>
    <property type="evidence" value="ECO:0007669"/>
    <property type="project" value="UniProtKB-KW"/>
</dbReference>
<dbReference type="Pfam" id="PF02634">
    <property type="entry name" value="FdhD-NarQ"/>
    <property type="match status" value="1"/>
</dbReference>
<keyword evidence="2" id="KW-0501">Molybdenum cofactor biosynthesis</keyword>
<dbReference type="PANTHER" id="PTHR30592:SF1">
    <property type="entry name" value="SULFUR CARRIER PROTEIN FDHD"/>
    <property type="match status" value="1"/>
</dbReference>
<dbReference type="SUPFAM" id="SSF53927">
    <property type="entry name" value="Cytidine deaminase-like"/>
    <property type="match status" value="1"/>
</dbReference>
<keyword evidence="1" id="KW-0963">Cytoplasm</keyword>
<feature type="non-terminal residue" evidence="3">
    <location>
        <position position="1"/>
    </location>
</feature>
<evidence type="ECO:0000313" key="3">
    <source>
        <dbReference type="EMBL" id="GAI40536.1"/>
    </source>
</evidence>
<protein>
    <recommendedName>
        <fullName evidence="4">Sulfurtransferase FdhD</fullName>
    </recommendedName>
</protein>
<organism evidence="3">
    <name type="scientific">marine sediment metagenome</name>
    <dbReference type="NCBI Taxonomy" id="412755"/>
    <lineage>
        <taxon>unclassified sequences</taxon>
        <taxon>metagenomes</taxon>
        <taxon>ecological metagenomes</taxon>
    </lineage>
</organism>
<dbReference type="Gene3D" id="3.40.140.10">
    <property type="entry name" value="Cytidine Deaminase, domain 2"/>
    <property type="match status" value="1"/>
</dbReference>
<dbReference type="EMBL" id="BARV01029049">
    <property type="protein sequence ID" value="GAI40536.1"/>
    <property type="molecule type" value="Genomic_DNA"/>
</dbReference>
<dbReference type="GO" id="GO:0016783">
    <property type="term" value="F:sulfurtransferase activity"/>
    <property type="evidence" value="ECO:0007669"/>
    <property type="project" value="InterPro"/>
</dbReference>
<evidence type="ECO:0000256" key="1">
    <source>
        <dbReference type="ARBA" id="ARBA00022490"/>
    </source>
</evidence>
<accession>X1PDJ2</accession>
<dbReference type="InterPro" id="IPR016193">
    <property type="entry name" value="Cytidine_deaminase-like"/>
</dbReference>
<sequence>CRITSGILKKIIAGKLPIVISRAAPTDRAIELAKRVGVTLAGFVREERMNIYSCPERIEV</sequence>
<proteinExistence type="predicted"/>